<dbReference type="WBParaSite" id="nRc.2.0.1.t11816-RA">
    <property type="protein sequence ID" value="nRc.2.0.1.t11816-RA"/>
    <property type="gene ID" value="nRc.2.0.1.g11816"/>
</dbReference>
<sequence length="310" mass="35384">MGLSTSLEKSEKSELTVEFSNLSAFWRLIADYGSIYARDGMQSTFVTSTFPNHYTMATGLYQESHGIVANQIYDKNAKKTINLPDDTRDNRLAYLYGGEPIWRTVEKQLGPGKSACFMWTGCQNDNLTHFVPFQSNVSWTRTVENVTDLLKTGVSLIMLYNDEPDHIGHKKGTSSNEINRMLVEIDDQMEYLMDRLEENGYLTKNTTTDENVNLIIVSDHGMLDITQYVLIKPRNELFTITIENYAYLHIDPQPGKASKTMEYLRSIPNIVVYNKSEIPEKWGYKNNDRIGQIIVVALPHFGITLKEPKS</sequence>
<dbReference type="OMA" id="YAYLHID"/>
<dbReference type="Proteomes" id="UP000887565">
    <property type="component" value="Unplaced"/>
</dbReference>
<keyword evidence="1" id="KW-1185">Reference proteome</keyword>
<dbReference type="GO" id="GO:0016787">
    <property type="term" value="F:hydrolase activity"/>
    <property type="evidence" value="ECO:0007669"/>
    <property type="project" value="UniProtKB-ARBA"/>
</dbReference>
<dbReference type="SUPFAM" id="SSF53649">
    <property type="entry name" value="Alkaline phosphatase-like"/>
    <property type="match status" value="1"/>
</dbReference>
<dbReference type="Pfam" id="PF01663">
    <property type="entry name" value="Phosphodiest"/>
    <property type="match status" value="1"/>
</dbReference>
<dbReference type="InterPro" id="IPR017850">
    <property type="entry name" value="Alkaline_phosphatase_core_sf"/>
</dbReference>
<evidence type="ECO:0000313" key="1">
    <source>
        <dbReference type="Proteomes" id="UP000887565"/>
    </source>
</evidence>
<dbReference type="Gene3D" id="3.40.720.10">
    <property type="entry name" value="Alkaline Phosphatase, subunit A"/>
    <property type="match status" value="1"/>
</dbReference>
<name>A0A915IF18_ROMCU</name>
<proteinExistence type="predicted"/>
<dbReference type="InterPro" id="IPR002591">
    <property type="entry name" value="Phosphodiest/P_Trfase"/>
</dbReference>
<organism evidence="1 2">
    <name type="scientific">Romanomermis culicivorax</name>
    <name type="common">Nematode worm</name>
    <dbReference type="NCBI Taxonomy" id="13658"/>
    <lineage>
        <taxon>Eukaryota</taxon>
        <taxon>Metazoa</taxon>
        <taxon>Ecdysozoa</taxon>
        <taxon>Nematoda</taxon>
        <taxon>Enoplea</taxon>
        <taxon>Dorylaimia</taxon>
        <taxon>Mermithida</taxon>
        <taxon>Mermithoidea</taxon>
        <taxon>Mermithidae</taxon>
        <taxon>Romanomermis</taxon>
    </lineage>
</organism>
<dbReference type="PANTHER" id="PTHR10151:SF120">
    <property type="entry name" value="BIS(5'-ADENOSYL)-TRIPHOSPHATASE"/>
    <property type="match status" value="1"/>
</dbReference>
<dbReference type="PANTHER" id="PTHR10151">
    <property type="entry name" value="ECTONUCLEOTIDE PYROPHOSPHATASE/PHOSPHODIESTERASE"/>
    <property type="match status" value="1"/>
</dbReference>
<evidence type="ECO:0000313" key="2">
    <source>
        <dbReference type="WBParaSite" id="nRc.2.0.1.t11816-RA"/>
    </source>
</evidence>
<dbReference type="CDD" id="cd16018">
    <property type="entry name" value="Enpp"/>
    <property type="match status" value="1"/>
</dbReference>
<dbReference type="AlphaFoldDB" id="A0A915IF18"/>
<accession>A0A915IF18</accession>
<protein>
    <submittedName>
        <fullName evidence="2">Uncharacterized protein</fullName>
    </submittedName>
</protein>
<reference evidence="2" key="1">
    <citation type="submission" date="2022-11" db="UniProtKB">
        <authorList>
            <consortium name="WormBaseParasite"/>
        </authorList>
    </citation>
    <scope>IDENTIFICATION</scope>
</reference>